<dbReference type="EMBL" id="JABFTS010000001">
    <property type="protein sequence ID" value="MCE8050082.1"/>
    <property type="molecule type" value="Genomic_DNA"/>
</dbReference>
<comment type="caution">
    <text evidence="2">The sequence shown here is derived from an EMBL/GenBank/DDBJ whole genome shotgun (WGS) entry which is preliminary data.</text>
</comment>
<gene>
    <name evidence="2" type="ORF">HOP61_02065</name>
</gene>
<dbReference type="AlphaFoldDB" id="A0AAW4YPC0"/>
<dbReference type="InterPro" id="IPR057311">
    <property type="entry name" value="GrebAB-C-like"/>
</dbReference>
<reference evidence="2" key="1">
    <citation type="submission" date="2020-05" db="EMBL/GenBank/DDBJ databases">
        <authorList>
            <person name="Wang L."/>
            <person name="Shao Z."/>
        </authorList>
    </citation>
    <scope>NUCLEOTIDE SEQUENCE</scope>
    <source>
        <strain evidence="2">MCCC 1A05776</strain>
    </source>
</reference>
<feature type="domain" description="GreAB-C-like" evidence="1">
    <location>
        <begin position="48"/>
        <end position="99"/>
    </location>
</feature>
<dbReference type="Pfam" id="PF24388">
    <property type="entry name" value="Permuted_GreAB-C"/>
    <property type="match status" value="1"/>
</dbReference>
<evidence type="ECO:0000259" key="1">
    <source>
        <dbReference type="Pfam" id="PF24388"/>
    </source>
</evidence>
<dbReference type="RefSeq" id="WP_234238495.1">
    <property type="nucleotide sequence ID" value="NZ_JABFTS010000001.1"/>
</dbReference>
<evidence type="ECO:0000313" key="3">
    <source>
        <dbReference type="Proteomes" id="UP001320178"/>
    </source>
</evidence>
<dbReference type="Proteomes" id="UP001320178">
    <property type="component" value="Unassembled WGS sequence"/>
</dbReference>
<evidence type="ECO:0000313" key="2">
    <source>
        <dbReference type="EMBL" id="MCE8050082.1"/>
    </source>
</evidence>
<protein>
    <recommendedName>
        <fullName evidence="1">GreAB-C-like domain-containing protein</fullName>
    </recommendedName>
</protein>
<sequence length="640" mass="71507">MNNDVMQSIAIEAALNLLPPSMRKTLINDRSFLQEWNITTETAITFGKNGPTFRRDLFFEGIRTAIRNQGKTVPVEDQTDVTWNVLAQLYGETIEFSIHSGDNRYSISDHSALAEDLDTRVSWLKRVAKDIYFESSFYQTWLERLSSNPLSNEEFTDLVSNIQQTPISFYRNLQACLESGSVNLATLVPQELCYYERLVGKLGSCSKVEEYIEAGAKPLIKDLLEWNSTQGFLYALPVCSMGLIAKDVRIEGLGREELIQVYEWLAEHGDPISRVGAIEVALFHSDTHPELTPFIETIVKDLISDKTDNDSSMLMLLSSMIIIVASELARKGILRDTPPFYRKQAAIAQASLIVRAINESNIDPTSVTQWTRSLGIGHIFFLQGLIDLRCEPRWLPDFMCADQLRAEFIGRITNTANLREGKIKNDFLRALLLGPNSEIASAATWPFPNLPGPLEGAITPGIPVPEKVLNEVTKALEGDHLEANSFAGLVNTALLFDLPESQSSLAASALRRVKFSIENLDDKDTIFSLIAGLAVVAAVTRSTDLADALRILSRVVRRRQHLSSEPDEEMRIAMISAASFINLEDWARFLGEWIAEMAFEISDKDAAETLLLKLRRLMQLEPSLARHCAAADAALSTFRY</sequence>
<reference evidence="2" key="2">
    <citation type="journal article" date="2021" name="Front. Microbiol.">
        <title>Aerobic Denitrification and Heterotrophic Sulfur Oxidation in the Genus Halomonas Revealed by Six Novel Species Characterizations and Genome-Based Analysis.</title>
        <authorList>
            <person name="Wang L."/>
            <person name="Shao Z."/>
        </authorList>
    </citation>
    <scope>NUCLEOTIDE SEQUENCE</scope>
    <source>
        <strain evidence="2">MCCC 1A05776</strain>
    </source>
</reference>
<name>A0AAW4YPC0_9GAMM</name>
<accession>A0AAW4YPC0</accession>
<proteinExistence type="predicted"/>
<organism evidence="2 3">
    <name type="scientific">Billgrantia desiderata</name>
    <dbReference type="NCBI Taxonomy" id="52021"/>
    <lineage>
        <taxon>Bacteria</taxon>
        <taxon>Pseudomonadati</taxon>
        <taxon>Pseudomonadota</taxon>
        <taxon>Gammaproteobacteria</taxon>
        <taxon>Oceanospirillales</taxon>
        <taxon>Halomonadaceae</taxon>
        <taxon>Billgrantia</taxon>
    </lineage>
</organism>